<proteinExistence type="predicted"/>
<organism evidence="1 2">
    <name type="scientific">Dermacentor silvarum</name>
    <name type="common">Tick</name>
    <dbReference type="NCBI Taxonomy" id="543639"/>
    <lineage>
        <taxon>Eukaryota</taxon>
        <taxon>Metazoa</taxon>
        <taxon>Ecdysozoa</taxon>
        <taxon>Arthropoda</taxon>
        <taxon>Chelicerata</taxon>
        <taxon>Arachnida</taxon>
        <taxon>Acari</taxon>
        <taxon>Parasitiformes</taxon>
        <taxon>Ixodida</taxon>
        <taxon>Ixodoidea</taxon>
        <taxon>Ixodidae</taxon>
        <taxon>Rhipicephalinae</taxon>
        <taxon>Dermacentor</taxon>
    </lineage>
</organism>
<comment type="caution">
    <text evidence="1">The sequence shown here is derived from an EMBL/GenBank/DDBJ whole genome shotgun (WGS) entry which is preliminary data.</text>
</comment>
<accession>A0ACB8DWA9</accession>
<evidence type="ECO:0000313" key="2">
    <source>
        <dbReference type="Proteomes" id="UP000821865"/>
    </source>
</evidence>
<reference evidence="1" key="1">
    <citation type="submission" date="2020-05" db="EMBL/GenBank/DDBJ databases">
        <title>Large-scale comparative analyses of tick genomes elucidate their genetic diversity and vector capacities.</title>
        <authorList>
            <person name="Jia N."/>
            <person name="Wang J."/>
            <person name="Shi W."/>
            <person name="Du L."/>
            <person name="Sun Y."/>
            <person name="Zhan W."/>
            <person name="Jiang J."/>
            <person name="Wang Q."/>
            <person name="Zhang B."/>
            <person name="Ji P."/>
            <person name="Sakyi L.B."/>
            <person name="Cui X."/>
            <person name="Yuan T."/>
            <person name="Jiang B."/>
            <person name="Yang W."/>
            <person name="Lam T.T.-Y."/>
            <person name="Chang Q."/>
            <person name="Ding S."/>
            <person name="Wang X."/>
            <person name="Zhu J."/>
            <person name="Ruan X."/>
            <person name="Zhao L."/>
            <person name="Wei J."/>
            <person name="Que T."/>
            <person name="Du C."/>
            <person name="Cheng J."/>
            <person name="Dai P."/>
            <person name="Han X."/>
            <person name="Huang E."/>
            <person name="Gao Y."/>
            <person name="Liu J."/>
            <person name="Shao H."/>
            <person name="Ye R."/>
            <person name="Li L."/>
            <person name="Wei W."/>
            <person name="Wang X."/>
            <person name="Wang C."/>
            <person name="Yang T."/>
            <person name="Huo Q."/>
            <person name="Li W."/>
            <person name="Guo W."/>
            <person name="Chen H."/>
            <person name="Zhou L."/>
            <person name="Ni X."/>
            <person name="Tian J."/>
            <person name="Zhou Y."/>
            <person name="Sheng Y."/>
            <person name="Liu T."/>
            <person name="Pan Y."/>
            <person name="Xia L."/>
            <person name="Li J."/>
            <person name="Zhao F."/>
            <person name="Cao W."/>
        </authorList>
    </citation>
    <scope>NUCLEOTIDE SEQUENCE</scope>
    <source>
        <strain evidence="1">Dsil-2018</strain>
    </source>
</reference>
<evidence type="ECO:0000313" key="1">
    <source>
        <dbReference type="EMBL" id="KAH7978389.1"/>
    </source>
</evidence>
<dbReference type="Proteomes" id="UP000821865">
    <property type="component" value="Chromosome 1"/>
</dbReference>
<name>A0ACB8DWA9_DERSI</name>
<sequence length="216" mass="23650">MQADVGDARKSAWQVWQARHDEKRRKSGIARPITPSPWAAHPLTDALPGDAEDTADTANCDENRQRGIGEAASSADTDDSGLAHFSDAQPPRTIIEAVITSDDLFDDEQSQFVDAVSESGCSSEDSNHADEERSDPANGPVPQFNDTELLAQCVRHFGNKTLPSSSTALAEAVVLIMAFVVAHGLTWDLLIVIFHIVYAFFCPLRLFHIRNTFEET</sequence>
<dbReference type="EMBL" id="CM023470">
    <property type="protein sequence ID" value="KAH7978389.1"/>
    <property type="molecule type" value="Genomic_DNA"/>
</dbReference>
<protein>
    <submittedName>
        <fullName evidence="1">Uncharacterized protein</fullName>
    </submittedName>
</protein>
<keyword evidence="2" id="KW-1185">Reference proteome</keyword>
<gene>
    <name evidence="1" type="ORF">HPB49_005439</name>
</gene>